<dbReference type="PATRIC" id="fig|1156935.5.peg.3386"/>
<feature type="compositionally biased region" description="Low complexity" evidence="1">
    <location>
        <begin position="122"/>
        <end position="138"/>
    </location>
</feature>
<evidence type="ECO:0000313" key="3">
    <source>
        <dbReference type="Proteomes" id="UP000007123"/>
    </source>
</evidence>
<feature type="compositionally biased region" description="Low complexity" evidence="1">
    <location>
        <begin position="8"/>
        <end position="39"/>
    </location>
</feature>
<protein>
    <submittedName>
        <fullName evidence="2">Uncharacterized protein</fullName>
    </submittedName>
</protein>
<accession>K2Q3F8</accession>
<comment type="caution">
    <text evidence="2">The sequence shown here is derived from an EMBL/GenBank/DDBJ whole genome shotgun (WGS) entry which is preliminary data.</text>
</comment>
<sequence>MLAPILFGSGSSGTTTRPSSGTTSGSTSSPPPSETTQPSYQEPEAAAPGDIDDGTYQPAPSEETGEPSPAVDEGSGAPEEVTAETPPAQTEADAEPTPVGEEPASSETELQAAPEDTSVSNDTAVADEAVAEEAATGPEETDADAFDPAPPANEADTGAEVSPTATTPSPIASDRPVTSAPASERMSAEDAIEAAALAEYRGKRVSPEGAVSDFAQQVTTLIDQSLNRARERALEVSQARIIAGLLSGAETSEPPATSALAAGAERQPVDVAEAIRAYRQA</sequence>
<dbReference type="AlphaFoldDB" id="K2Q3F8"/>
<feature type="region of interest" description="Disordered" evidence="1">
    <location>
        <begin position="1"/>
        <end position="188"/>
    </location>
</feature>
<evidence type="ECO:0000256" key="1">
    <source>
        <dbReference type="SAM" id="MobiDB-lite"/>
    </source>
</evidence>
<reference evidence="2 3" key="1">
    <citation type="journal article" date="2012" name="J. Bacteriol.">
        <title>Draft Genome Sequence of Agrobacterium albertimagni Strain AOL15.</title>
        <authorList>
            <person name="Trimble W.L."/>
            <person name="Phung le T."/>
            <person name="Meyer F."/>
            <person name="Gilbert J.A."/>
            <person name="Silver S."/>
        </authorList>
    </citation>
    <scope>NUCLEOTIDE SEQUENCE [LARGE SCALE GENOMIC DNA]</scope>
    <source>
        <strain evidence="2 3">AOL15</strain>
    </source>
</reference>
<dbReference type="EMBL" id="ALJF01000013">
    <property type="protein sequence ID" value="EKF58249.1"/>
    <property type="molecule type" value="Genomic_DNA"/>
</dbReference>
<name>K2Q3F8_9HYPH</name>
<proteinExistence type="predicted"/>
<evidence type="ECO:0000313" key="2">
    <source>
        <dbReference type="EMBL" id="EKF58249.1"/>
    </source>
</evidence>
<dbReference type="RefSeq" id="WP_006727321.1">
    <property type="nucleotide sequence ID" value="NZ_ALJF01000013.1"/>
</dbReference>
<keyword evidence="3" id="KW-1185">Reference proteome</keyword>
<gene>
    <name evidence="2" type="ORF">QWE_16643</name>
</gene>
<dbReference type="Proteomes" id="UP000007123">
    <property type="component" value="Unassembled WGS sequence"/>
</dbReference>
<dbReference type="OrthoDB" id="8456168at2"/>
<organism evidence="2 3">
    <name type="scientific">Agrobacterium albertimagni AOL15</name>
    <dbReference type="NCBI Taxonomy" id="1156935"/>
    <lineage>
        <taxon>Bacteria</taxon>
        <taxon>Pseudomonadati</taxon>
        <taxon>Pseudomonadota</taxon>
        <taxon>Alphaproteobacteria</taxon>
        <taxon>Hyphomicrobiales</taxon>
        <taxon>Rhizobiaceae</taxon>
        <taxon>Rhizobium/Agrobacterium group</taxon>
        <taxon>Agrobacterium</taxon>
    </lineage>
</organism>